<feature type="domain" description="Serpin" evidence="6">
    <location>
        <begin position="1"/>
        <end position="210"/>
    </location>
</feature>
<evidence type="ECO:0000256" key="5">
    <source>
        <dbReference type="ARBA" id="ARBA00022900"/>
    </source>
</evidence>
<proteinExistence type="inferred from homology"/>
<dbReference type="Gene3D" id="2.30.39.10">
    <property type="entry name" value="Alpha-1-antitrypsin, domain 1"/>
    <property type="match status" value="1"/>
</dbReference>
<dbReference type="PANTHER" id="PTHR11461">
    <property type="entry name" value="SERINE PROTEASE INHIBITOR, SERPIN"/>
    <property type="match status" value="1"/>
</dbReference>
<dbReference type="EMBL" id="JABWUV010000002">
    <property type="protein sequence ID" value="KAF6379059.1"/>
    <property type="molecule type" value="Genomic_DNA"/>
</dbReference>
<dbReference type="InterPro" id="IPR042185">
    <property type="entry name" value="Serpin_sf_2"/>
</dbReference>
<evidence type="ECO:0000256" key="3">
    <source>
        <dbReference type="ARBA" id="ARBA00022490"/>
    </source>
</evidence>
<sequence length="210" mass="24264">MSTRASRRSSLRLTGLARSTCLELPTGSSEKSPLISTYLSKIPASNSTKQRWKSLTSSKLQRRLENINIWVANKTEGKITELLPPNSVNQSTPLVLVNAIYFKGNWDSQFSKHQTQERPFKVSKNEQKPLQMMFKKSTFNMTYVGEIFTKILVLPYVGKELNMIIMLPDEYVDLETVEKQLTYEKFVEWIRPDMMDEEEVEVCLPRFQTG</sequence>
<dbReference type="GO" id="GO:0005615">
    <property type="term" value="C:extracellular space"/>
    <property type="evidence" value="ECO:0007669"/>
    <property type="project" value="InterPro"/>
</dbReference>
<dbReference type="GO" id="GO:0004867">
    <property type="term" value="F:serine-type endopeptidase inhibitor activity"/>
    <property type="evidence" value="ECO:0007669"/>
    <property type="project" value="UniProtKB-KW"/>
</dbReference>
<name>A0A7J7ZYC6_MYOMY</name>
<dbReference type="SMART" id="SM00093">
    <property type="entry name" value="SERPIN"/>
    <property type="match status" value="1"/>
</dbReference>
<organism evidence="7 8">
    <name type="scientific">Myotis myotis</name>
    <name type="common">Greater mouse-eared bat</name>
    <name type="synonym">Vespertilio myotis</name>
    <dbReference type="NCBI Taxonomy" id="51298"/>
    <lineage>
        <taxon>Eukaryota</taxon>
        <taxon>Metazoa</taxon>
        <taxon>Chordata</taxon>
        <taxon>Craniata</taxon>
        <taxon>Vertebrata</taxon>
        <taxon>Euteleostomi</taxon>
        <taxon>Mammalia</taxon>
        <taxon>Eutheria</taxon>
        <taxon>Laurasiatheria</taxon>
        <taxon>Chiroptera</taxon>
        <taxon>Yangochiroptera</taxon>
        <taxon>Vespertilionidae</taxon>
        <taxon>Myotis</taxon>
    </lineage>
</organism>
<dbReference type="Gene3D" id="3.30.497.10">
    <property type="entry name" value="Antithrombin, subunit I, domain 2"/>
    <property type="match status" value="1"/>
</dbReference>
<dbReference type="PANTHER" id="PTHR11461:SF204">
    <property type="entry name" value="SERPIN B6"/>
    <property type="match status" value="1"/>
</dbReference>
<evidence type="ECO:0000313" key="8">
    <source>
        <dbReference type="Proteomes" id="UP000527355"/>
    </source>
</evidence>
<dbReference type="GO" id="GO:0005737">
    <property type="term" value="C:cytoplasm"/>
    <property type="evidence" value="ECO:0007669"/>
    <property type="project" value="UniProtKB-SubCell"/>
</dbReference>
<dbReference type="VEuPathDB" id="HostDB:LOC118676297"/>
<evidence type="ECO:0000256" key="1">
    <source>
        <dbReference type="ARBA" id="ARBA00004496"/>
    </source>
</evidence>
<dbReference type="SUPFAM" id="SSF56574">
    <property type="entry name" value="Serpins"/>
    <property type="match status" value="1"/>
</dbReference>
<accession>A0A7J7ZYC6</accession>
<keyword evidence="3" id="KW-0963">Cytoplasm</keyword>
<dbReference type="Pfam" id="PF00079">
    <property type="entry name" value="Serpin"/>
    <property type="match status" value="1"/>
</dbReference>
<dbReference type="InterPro" id="IPR036186">
    <property type="entry name" value="Serpin_sf"/>
</dbReference>
<keyword evidence="4" id="KW-0646">Protease inhibitor</keyword>
<evidence type="ECO:0000259" key="6">
    <source>
        <dbReference type="SMART" id="SM00093"/>
    </source>
</evidence>
<dbReference type="FunFam" id="2.30.39.10:FF:000001">
    <property type="entry name" value="Serpin family B member 2"/>
    <property type="match status" value="1"/>
</dbReference>
<comment type="subcellular location">
    <subcellularLocation>
        <location evidence="1">Cytoplasm</location>
    </subcellularLocation>
</comment>
<evidence type="ECO:0000256" key="2">
    <source>
        <dbReference type="ARBA" id="ARBA00006426"/>
    </source>
</evidence>
<keyword evidence="5" id="KW-0722">Serine protease inhibitor</keyword>
<evidence type="ECO:0000313" key="7">
    <source>
        <dbReference type="EMBL" id="KAF6379059.1"/>
    </source>
</evidence>
<gene>
    <name evidence="7" type="ORF">mMyoMyo1_009917</name>
</gene>
<protein>
    <recommendedName>
        <fullName evidence="6">Serpin domain-containing protein</fullName>
    </recommendedName>
</protein>
<reference evidence="7 8" key="1">
    <citation type="journal article" date="2020" name="Nature">
        <title>Six reference-quality genomes reveal evolution of bat adaptations.</title>
        <authorList>
            <person name="Jebb D."/>
            <person name="Huang Z."/>
            <person name="Pippel M."/>
            <person name="Hughes G.M."/>
            <person name="Lavrichenko K."/>
            <person name="Devanna P."/>
            <person name="Winkler S."/>
            <person name="Jermiin L.S."/>
            <person name="Skirmuntt E.C."/>
            <person name="Katzourakis A."/>
            <person name="Burkitt-Gray L."/>
            <person name="Ray D.A."/>
            <person name="Sullivan K.A.M."/>
            <person name="Roscito J.G."/>
            <person name="Kirilenko B.M."/>
            <person name="Davalos L.M."/>
            <person name="Corthals A.P."/>
            <person name="Power M.L."/>
            <person name="Jones G."/>
            <person name="Ransome R.D."/>
            <person name="Dechmann D.K.N."/>
            <person name="Locatelli A.G."/>
            <person name="Puechmaille S.J."/>
            <person name="Fedrigo O."/>
            <person name="Jarvis E.D."/>
            <person name="Hiller M."/>
            <person name="Vernes S.C."/>
            <person name="Myers E.W."/>
            <person name="Teeling E.C."/>
        </authorList>
    </citation>
    <scope>NUCLEOTIDE SEQUENCE [LARGE SCALE GENOMIC DNA]</scope>
    <source>
        <strain evidence="7">MMyoMyo1</strain>
        <tissue evidence="7">Flight muscle</tissue>
    </source>
</reference>
<dbReference type="Proteomes" id="UP000527355">
    <property type="component" value="Unassembled WGS sequence"/>
</dbReference>
<comment type="similarity">
    <text evidence="2">Belongs to the serpin family. Ov-serpin subfamily.</text>
</comment>
<dbReference type="InterPro" id="IPR023796">
    <property type="entry name" value="Serpin_dom"/>
</dbReference>
<keyword evidence="8" id="KW-1185">Reference proteome</keyword>
<dbReference type="InterPro" id="IPR042178">
    <property type="entry name" value="Serpin_sf_1"/>
</dbReference>
<dbReference type="InterPro" id="IPR000215">
    <property type="entry name" value="Serpin_fam"/>
</dbReference>
<evidence type="ECO:0000256" key="4">
    <source>
        <dbReference type="ARBA" id="ARBA00022690"/>
    </source>
</evidence>
<comment type="caution">
    <text evidence="7">The sequence shown here is derived from an EMBL/GenBank/DDBJ whole genome shotgun (WGS) entry which is preliminary data.</text>
</comment>
<dbReference type="AlphaFoldDB" id="A0A7J7ZYC6"/>